<keyword evidence="2" id="KW-1133">Transmembrane helix</keyword>
<dbReference type="PANTHER" id="PTHR19346">
    <property type="entry name" value="SUGAR PHOSPHATE TRANSPORTER DOMAIN-CONTAINING PROTEIN"/>
    <property type="match status" value="1"/>
</dbReference>
<organism evidence="3 4">
    <name type="scientific">Prorocentrum cordatum</name>
    <dbReference type="NCBI Taxonomy" id="2364126"/>
    <lineage>
        <taxon>Eukaryota</taxon>
        <taxon>Sar</taxon>
        <taxon>Alveolata</taxon>
        <taxon>Dinophyceae</taxon>
        <taxon>Prorocentrales</taxon>
        <taxon>Prorocentraceae</taxon>
        <taxon>Prorocentrum</taxon>
    </lineage>
</organism>
<keyword evidence="2" id="KW-0812">Transmembrane</keyword>
<feature type="region of interest" description="Disordered" evidence="1">
    <location>
        <begin position="1"/>
        <end position="27"/>
    </location>
</feature>
<keyword evidence="4" id="KW-1185">Reference proteome</keyword>
<reference evidence="3" key="1">
    <citation type="submission" date="2023-10" db="EMBL/GenBank/DDBJ databases">
        <authorList>
            <person name="Chen Y."/>
            <person name="Shah S."/>
            <person name="Dougan E. K."/>
            <person name="Thang M."/>
            <person name="Chan C."/>
        </authorList>
    </citation>
    <scope>NUCLEOTIDE SEQUENCE [LARGE SCALE GENOMIC DNA]</scope>
</reference>
<feature type="transmembrane region" description="Helical" evidence="2">
    <location>
        <begin position="137"/>
        <end position="157"/>
    </location>
</feature>
<feature type="transmembrane region" description="Helical" evidence="2">
    <location>
        <begin position="302"/>
        <end position="323"/>
    </location>
</feature>
<dbReference type="EMBL" id="CAUYUJ010018977">
    <property type="protein sequence ID" value="CAK0887715.1"/>
    <property type="molecule type" value="Genomic_DNA"/>
</dbReference>
<feature type="transmembrane region" description="Helical" evidence="2">
    <location>
        <begin position="270"/>
        <end position="290"/>
    </location>
</feature>
<evidence type="ECO:0008006" key="5">
    <source>
        <dbReference type="Google" id="ProtNLM"/>
    </source>
</evidence>
<dbReference type="InterPro" id="IPR037185">
    <property type="entry name" value="EmrE-like"/>
</dbReference>
<feature type="compositionally biased region" description="Low complexity" evidence="1">
    <location>
        <begin position="10"/>
        <end position="27"/>
    </location>
</feature>
<comment type="caution">
    <text evidence="3">The sequence shown here is derived from an EMBL/GenBank/DDBJ whole genome shotgun (WGS) entry which is preliminary data.</text>
</comment>
<evidence type="ECO:0000256" key="1">
    <source>
        <dbReference type="SAM" id="MobiDB-lite"/>
    </source>
</evidence>
<feature type="transmembrane region" description="Helical" evidence="2">
    <location>
        <begin position="243"/>
        <end position="263"/>
    </location>
</feature>
<evidence type="ECO:0000313" key="4">
    <source>
        <dbReference type="Proteomes" id="UP001189429"/>
    </source>
</evidence>
<protein>
    <recommendedName>
        <fullName evidence="5">EamA domain-containing protein</fullName>
    </recommendedName>
</protein>
<dbReference type="PANTHER" id="PTHR19346:SF4">
    <property type="entry name" value="SUGAR PHOSPHATE TRANSPORTER DOMAIN-CONTAINING PROTEIN"/>
    <property type="match status" value="1"/>
</dbReference>
<accession>A0ABN9WRK0</accession>
<dbReference type="SUPFAM" id="SSF103481">
    <property type="entry name" value="Multidrug resistance efflux transporter EmrE"/>
    <property type="match status" value="1"/>
</dbReference>
<dbReference type="Proteomes" id="UP001189429">
    <property type="component" value="Unassembled WGS sequence"/>
</dbReference>
<evidence type="ECO:0000256" key="2">
    <source>
        <dbReference type="SAM" id="Phobius"/>
    </source>
</evidence>
<sequence>MSEGTRLLSRRAAPEAPAAAEGPEGPAEARGWLPRPAAVAPLLAVLSCVLYCGNGELLQALQALAAELGAGGALANTPRTTALLFAFVIMGYNWAWLSSARLVPAGLTNAVFQTSIAFVYLASTHLFAEPLTLPRMVGVGLSIAGSGLASGLVHLGASPSNTLQAASGTMMGVMLALVAALGVTVYQVLFRQLFGHLKSDWRFLAYFGAWVSVWHVLAILPLVMLASPLGIEKLALPSSSEAWAGTMVSAALASAVNALYLCIVMWGSPMLLPCASALSVPLTVVLDAALHGARPTAVECLGHLMVVVSVVLIMELYGTALVSMGKQWLGAARADDDRSLAVPTKLGAVRAGGSTPPTAV</sequence>
<name>A0ABN9WRK0_9DINO</name>
<feature type="transmembrane region" description="Helical" evidence="2">
    <location>
        <begin position="201"/>
        <end position="223"/>
    </location>
</feature>
<feature type="transmembrane region" description="Helical" evidence="2">
    <location>
        <begin position="81"/>
        <end position="98"/>
    </location>
</feature>
<evidence type="ECO:0000313" key="3">
    <source>
        <dbReference type="EMBL" id="CAK0887715.1"/>
    </source>
</evidence>
<proteinExistence type="predicted"/>
<dbReference type="Gene3D" id="1.10.3730.20">
    <property type="match status" value="1"/>
</dbReference>
<dbReference type="InterPro" id="IPR026505">
    <property type="entry name" value="Solute_c_fam_35_mem_F3/F4"/>
</dbReference>
<feature type="transmembrane region" description="Helical" evidence="2">
    <location>
        <begin position="110"/>
        <end position="128"/>
    </location>
</feature>
<keyword evidence="2" id="KW-0472">Membrane</keyword>
<gene>
    <name evidence="3" type="ORF">PCOR1329_LOCUS68695</name>
</gene>
<feature type="transmembrane region" description="Helical" evidence="2">
    <location>
        <begin position="169"/>
        <end position="189"/>
    </location>
</feature>